<dbReference type="RefSeq" id="WP_189400768.1">
    <property type="nucleotide sequence ID" value="NZ_BLLO01000017.1"/>
</dbReference>
<reference evidence="2" key="1">
    <citation type="journal article" date="2014" name="Int. J. Syst. Evol. Microbiol.">
        <title>Complete genome sequence of Corynebacterium casei LMG S-19264T (=DSM 44701T), isolated from a smear-ripened cheese.</title>
        <authorList>
            <consortium name="US DOE Joint Genome Institute (JGI-PGF)"/>
            <person name="Walter F."/>
            <person name="Albersmeier A."/>
            <person name="Kalinowski J."/>
            <person name="Ruckert C."/>
        </authorList>
    </citation>
    <scope>NUCLEOTIDE SEQUENCE</scope>
    <source>
        <strain evidence="2">JCM 4136</strain>
    </source>
</reference>
<reference evidence="2" key="3">
    <citation type="submission" date="2020-09" db="EMBL/GenBank/DDBJ databases">
        <authorList>
            <person name="Sun Q."/>
            <person name="Ohkuma M."/>
        </authorList>
    </citation>
    <scope>NUCLEOTIDE SEQUENCE</scope>
    <source>
        <strain evidence="2">JCM 4136</strain>
    </source>
</reference>
<sequence>MMPQPKPAMPICGDCDGFPVVHITTGTTTPTGQRHTLPATCSTCHGTGHHTTRRTALQAGR</sequence>
<evidence type="ECO:0000313" key="3">
    <source>
        <dbReference type="Proteomes" id="UP000480804"/>
    </source>
</evidence>
<accession>A0A8H9HUI2</accession>
<dbReference type="AlphaFoldDB" id="A0A8H9HUI2"/>
<evidence type="ECO:0000313" key="1">
    <source>
        <dbReference type="EMBL" id="GFH77829.1"/>
    </source>
</evidence>
<keyword evidence="3" id="KW-1185">Reference proteome</keyword>
<comment type="caution">
    <text evidence="2">The sequence shown here is derived from an EMBL/GenBank/DDBJ whole genome shotgun (WGS) entry which is preliminary data.</text>
</comment>
<gene>
    <name evidence="2" type="ORF">GCM10010227_40400</name>
    <name evidence="1" type="ORF">Sgou_24990</name>
</gene>
<dbReference type="EMBL" id="BLLO01000017">
    <property type="protein sequence ID" value="GFH77829.1"/>
    <property type="molecule type" value="Genomic_DNA"/>
</dbReference>
<organism evidence="2 4">
    <name type="scientific">Streptomyces gougerotii</name>
    <dbReference type="NCBI Taxonomy" id="53448"/>
    <lineage>
        <taxon>Bacteria</taxon>
        <taxon>Bacillati</taxon>
        <taxon>Actinomycetota</taxon>
        <taxon>Actinomycetes</taxon>
        <taxon>Kitasatosporales</taxon>
        <taxon>Streptomycetaceae</taxon>
        <taxon>Streptomyces</taxon>
        <taxon>Streptomyces diastaticus group</taxon>
    </lineage>
</organism>
<name>A0A8H9HUI2_9ACTN</name>
<evidence type="ECO:0000313" key="4">
    <source>
        <dbReference type="Proteomes" id="UP000660975"/>
    </source>
</evidence>
<dbReference type="EMBL" id="BMSC01000013">
    <property type="protein sequence ID" value="GGU81946.1"/>
    <property type="molecule type" value="Genomic_DNA"/>
</dbReference>
<proteinExistence type="predicted"/>
<reference evidence="1 3" key="2">
    <citation type="submission" date="2020-02" db="EMBL/GenBank/DDBJ databases">
        <title>Whole genome shotgun sequence of Streptomyces gougerotii NBRC 13043.</title>
        <authorList>
            <person name="Ichikawa N."/>
            <person name="Komaki H."/>
            <person name="Tamura T."/>
        </authorList>
    </citation>
    <scope>NUCLEOTIDE SEQUENCE [LARGE SCALE GENOMIC DNA]</scope>
    <source>
        <strain evidence="1 3">NBRC 13043</strain>
    </source>
</reference>
<dbReference type="Proteomes" id="UP000660975">
    <property type="component" value="Unassembled WGS sequence"/>
</dbReference>
<dbReference type="Proteomes" id="UP000480804">
    <property type="component" value="Unassembled WGS sequence"/>
</dbReference>
<evidence type="ECO:0000313" key="2">
    <source>
        <dbReference type="EMBL" id="GGU81946.1"/>
    </source>
</evidence>
<protein>
    <submittedName>
        <fullName evidence="2">Uncharacterized protein</fullName>
    </submittedName>
</protein>